<dbReference type="Pfam" id="PF13193">
    <property type="entry name" value="AMP-binding_C"/>
    <property type="match status" value="1"/>
</dbReference>
<dbReference type="PANTHER" id="PTHR43767">
    <property type="entry name" value="LONG-CHAIN-FATTY-ACID--COA LIGASE"/>
    <property type="match status" value="1"/>
</dbReference>
<dbReference type="InterPro" id="IPR050237">
    <property type="entry name" value="ATP-dep_AMP-bd_enzyme"/>
</dbReference>
<dbReference type="PROSITE" id="PS00455">
    <property type="entry name" value="AMP_BINDING"/>
    <property type="match status" value="1"/>
</dbReference>
<name>H5U5X1_9ACTN</name>
<feature type="domain" description="AMP-dependent synthetase/ligase" evidence="1">
    <location>
        <begin position="60"/>
        <end position="443"/>
    </location>
</feature>
<dbReference type="AlphaFoldDB" id="H5U5X1"/>
<dbReference type="EMBL" id="BAFC01000118">
    <property type="protein sequence ID" value="GAB41129.1"/>
    <property type="molecule type" value="Genomic_DNA"/>
</dbReference>
<dbReference type="InterPro" id="IPR025110">
    <property type="entry name" value="AMP-bd_C"/>
</dbReference>
<keyword evidence="3" id="KW-0436">Ligase</keyword>
<feature type="domain" description="AMP-binding enzyme C-terminal" evidence="2">
    <location>
        <begin position="493"/>
        <end position="567"/>
    </location>
</feature>
<dbReference type="SUPFAM" id="SSF56801">
    <property type="entry name" value="Acetyl-CoA synthetase-like"/>
    <property type="match status" value="1"/>
</dbReference>
<protein>
    <submittedName>
        <fullName evidence="3">Putative fatty-acid--CoA ligase</fullName>
    </submittedName>
</protein>
<gene>
    <name evidence="3" type="ORF">GOSPT_120_00070</name>
</gene>
<comment type="caution">
    <text evidence="3">The sequence shown here is derived from an EMBL/GenBank/DDBJ whole genome shotgun (WGS) entry which is preliminary data.</text>
</comment>
<dbReference type="InterPro" id="IPR000873">
    <property type="entry name" value="AMP-dep_synth/lig_dom"/>
</dbReference>
<organism evidence="3 4">
    <name type="scientific">Gordonia sputi NBRC 100414</name>
    <dbReference type="NCBI Taxonomy" id="1089453"/>
    <lineage>
        <taxon>Bacteria</taxon>
        <taxon>Bacillati</taxon>
        <taxon>Actinomycetota</taxon>
        <taxon>Actinomycetes</taxon>
        <taxon>Mycobacteriales</taxon>
        <taxon>Gordoniaceae</taxon>
        <taxon>Gordonia</taxon>
    </lineage>
</organism>
<proteinExistence type="predicted"/>
<dbReference type="InterPro" id="IPR045851">
    <property type="entry name" value="AMP-bd_C_sf"/>
</dbReference>
<dbReference type="InterPro" id="IPR042099">
    <property type="entry name" value="ANL_N_sf"/>
</dbReference>
<dbReference type="Proteomes" id="UP000005845">
    <property type="component" value="Unassembled WGS sequence"/>
</dbReference>
<evidence type="ECO:0000259" key="2">
    <source>
        <dbReference type="Pfam" id="PF13193"/>
    </source>
</evidence>
<accession>H5U5X1</accession>
<reference evidence="3 4" key="1">
    <citation type="submission" date="2012-02" db="EMBL/GenBank/DDBJ databases">
        <title>Whole genome shotgun sequence of Gordonia sputi NBRC 100414.</title>
        <authorList>
            <person name="Yoshida I."/>
            <person name="Hosoyama A."/>
            <person name="Tsuchikane K."/>
            <person name="Katsumata H."/>
            <person name="Yamazaki S."/>
            <person name="Fujita N."/>
        </authorList>
    </citation>
    <scope>NUCLEOTIDE SEQUENCE [LARGE SCALE GENOMIC DNA]</scope>
    <source>
        <strain evidence="3 4">NBRC 100414</strain>
    </source>
</reference>
<dbReference type="NCBIfam" id="NF004822">
    <property type="entry name" value="PRK06178.1"/>
    <property type="match status" value="1"/>
</dbReference>
<dbReference type="Gene3D" id="3.30.300.30">
    <property type="match status" value="1"/>
</dbReference>
<keyword evidence="4" id="KW-1185">Reference proteome</keyword>
<dbReference type="eggNOG" id="COG0318">
    <property type="taxonomic scope" value="Bacteria"/>
</dbReference>
<dbReference type="RefSeq" id="WP_005208361.1">
    <property type="nucleotide sequence ID" value="NZ_BAFC01000118.1"/>
</dbReference>
<sequence length="580" mass="62471">MNASSTTTSPSSTTSPSTCAANALETALAEVSRIQQENWPVDVPRTVESSVEAQGIVGYLRHWARETPAAVAIAFYGREITYAEYDALSDSVAGWLRAQGIGVGDSVGLYLGNCPQFHIAMMAILKLGAVHVPVNPMLREHELAHELADAEVSVVITQPTLAALVETVRDRTQVRVIATTDLSDMLLADSPAAPFERTGESTDWARIVGTPAPTDFPPVDPDRLAALNYTGGTTGMPKGCRHTQGHMLYTAVTATAAHGRRVGAVHGASLVFMPVFWIAGEDTGILVPLVNGDTVVLLTRWDAGVVLDGIENYRVDSMIGTVDNYIELMEREDFSTHDLTSLTNPLAVSFVSKLDPTVRARWREATGNTLREGSYGMTETHTADTITLGYSAGDYDLLGDPVFCGVPVPGTDILIVDADGNPVPIGSEGQIIVRSPSVMGGYHRNPEATADALRDGWLQTGDFGKFSERGALHYLARNKEMIKTNGMSVFPSEVESLLMLHPAVDKAAVVPKPDRRRGQIAFAFVQLRDGEELSADDIIAWARQNMAGYKVPEIEIIEQLPMTATGKVRKGDLFAKVGKA</sequence>
<evidence type="ECO:0000313" key="4">
    <source>
        <dbReference type="Proteomes" id="UP000005845"/>
    </source>
</evidence>
<dbReference type="Pfam" id="PF00501">
    <property type="entry name" value="AMP-binding"/>
    <property type="match status" value="1"/>
</dbReference>
<evidence type="ECO:0000259" key="1">
    <source>
        <dbReference type="Pfam" id="PF00501"/>
    </source>
</evidence>
<dbReference type="InterPro" id="IPR020845">
    <property type="entry name" value="AMP-binding_CS"/>
</dbReference>
<dbReference type="PANTHER" id="PTHR43767:SF1">
    <property type="entry name" value="NONRIBOSOMAL PEPTIDE SYNTHASE PES1 (EUROFUNG)-RELATED"/>
    <property type="match status" value="1"/>
</dbReference>
<dbReference type="GO" id="GO:0016878">
    <property type="term" value="F:acid-thiol ligase activity"/>
    <property type="evidence" value="ECO:0007669"/>
    <property type="project" value="UniProtKB-ARBA"/>
</dbReference>
<evidence type="ECO:0000313" key="3">
    <source>
        <dbReference type="EMBL" id="GAB41129.1"/>
    </source>
</evidence>
<dbReference type="Gene3D" id="3.40.50.12780">
    <property type="entry name" value="N-terminal domain of ligase-like"/>
    <property type="match status" value="1"/>
</dbReference>